<dbReference type="KEGG" id="dol:Dole_2411"/>
<feature type="transmembrane region" description="Helical" evidence="1">
    <location>
        <begin position="342"/>
        <end position="359"/>
    </location>
</feature>
<dbReference type="Proteomes" id="UP000008561">
    <property type="component" value="Chromosome"/>
</dbReference>
<dbReference type="STRING" id="96561.Dole_2411"/>
<accession>A8ZVM8</accession>
<feature type="domain" description="Glycosyltransferase RgtA/B/C/D-like" evidence="2">
    <location>
        <begin position="73"/>
        <end position="210"/>
    </location>
</feature>
<protein>
    <recommendedName>
        <fullName evidence="2">Glycosyltransferase RgtA/B/C/D-like domain-containing protein</fullName>
    </recommendedName>
</protein>
<evidence type="ECO:0000313" key="4">
    <source>
        <dbReference type="Proteomes" id="UP000008561"/>
    </source>
</evidence>
<dbReference type="EMBL" id="CP000859">
    <property type="protein sequence ID" value="ABW68215.1"/>
    <property type="molecule type" value="Genomic_DNA"/>
</dbReference>
<keyword evidence="1" id="KW-0472">Membrane</keyword>
<name>A8ZVM8_DESOH</name>
<dbReference type="eggNOG" id="COG1807">
    <property type="taxonomic scope" value="Bacteria"/>
</dbReference>
<feature type="transmembrane region" description="Helical" evidence="1">
    <location>
        <begin position="164"/>
        <end position="193"/>
    </location>
</feature>
<dbReference type="Pfam" id="PF13231">
    <property type="entry name" value="PMT_2"/>
    <property type="match status" value="1"/>
</dbReference>
<dbReference type="HOGENOM" id="CLU_555209_0_0_7"/>
<keyword evidence="1" id="KW-0812">Transmembrane</keyword>
<keyword evidence="4" id="KW-1185">Reference proteome</keyword>
<dbReference type="AlphaFoldDB" id="A8ZVM8"/>
<reference evidence="3 4" key="1">
    <citation type="submission" date="2007-10" db="EMBL/GenBank/DDBJ databases">
        <title>Complete sequence of Desulfococcus oleovorans Hxd3.</title>
        <authorList>
            <consortium name="US DOE Joint Genome Institute"/>
            <person name="Copeland A."/>
            <person name="Lucas S."/>
            <person name="Lapidus A."/>
            <person name="Barry K."/>
            <person name="Glavina del Rio T."/>
            <person name="Dalin E."/>
            <person name="Tice H."/>
            <person name="Pitluck S."/>
            <person name="Kiss H."/>
            <person name="Brettin T."/>
            <person name="Bruce D."/>
            <person name="Detter J.C."/>
            <person name="Han C."/>
            <person name="Schmutz J."/>
            <person name="Larimer F."/>
            <person name="Land M."/>
            <person name="Hauser L."/>
            <person name="Kyrpides N."/>
            <person name="Kim E."/>
            <person name="Wawrik B."/>
            <person name="Richardson P."/>
        </authorList>
    </citation>
    <scope>NUCLEOTIDE SEQUENCE [LARGE SCALE GENOMIC DNA]</scope>
    <source>
        <strain evidence="4">DSM 6200 / JCM 39069 / Hxd3</strain>
    </source>
</reference>
<sequence length="509" mass="58025">MTRTHYLQAYSPPVMTVVVLLLCAGAGLRIAAASDCLWFDEIWSYMLSRHMTQPWQALTVVNVVDNNHPLNTFFMYMMGDPYDWRWFRVPSLITGTLLLILIWRAADRFSPSAGMPALFMATVSHPFILYSSEARGYAPALFFLVSAFFFIQQYWQERGIRPLVLFWFTITMGLLANLTVAFIWLAIFLWSVMHELRASSSFRTFMAHILKCHLVPLLPMAYLSHAYLVRNMAVGNIGSRSTEFITDFLATVVAALMGTPSTGGWFVAGLFLFICVFLYGWCSLYRTNAAVAIFLLLAVCLPPLLGNLGRQLMYFRFSLVAFPFTYIVLAIGIAACYKGNRLAKTLCLLFVLFFSYGNITRTHALITIGRGDYLGAMFYMAAQPHTGPRATAPRDDDRTILVGSDNDFRNLPILYFYARYLPQNTKMIYIGEGQWPTEGTDWLIRHSQQLNREIAALYRPNDRHVYRLEKIFPYAGVSGWNWYLYKRVPPDTTSADRRKNVTGSETSPP</sequence>
<evidence type="ECO:0000256" key="1">
    <source>
        <dbReference type="SAM" id="Phobius"/>
    </source>
</evidence>
<gene>
    <name evidence="3" type="ordered locus">Dole_2411</name>
</gene>
<feature type="transmembrane region" description="Helical" evidence="1">
    <location>
        <begin position="289"/>
        <end position="308"/>
    </location>
</feature>
<feature type="transmembrane region" description="Helical" evidence="1">
    <location>
        <begin position="86"/>
        <end position="106"/>
    </location>
</feature>
<evidence type="ECO:0000313" key="3">
    <source>
        <dbReference type="EMBL" id="ABW68215.1"/>
    </source>
</evidence>
<dbReference type="InterPro" id="IPR038731">
    <property type="entry name" value="RgtA/B/C-like"/>
</dbReference>
<dbReference type="OrthoDB" id="314254at2"/>
<feature type="transmembrane region" description="Helical" evidence="1">
    <location>
        <begin position="264"/>
        <end position="282"/>
    </location>
</feature>
<evidence type="ECO:0000259" key="2">
    <source>
        <dbReference type="Pfam" id="PF13231"/>
    </source>
</evidence>
<organism evidence="3 4">
    <name type="scientific">Desulfosudis oleivorans (strain DSM 6200 / JCM 39069 / Hxd3)</name>
    <name type="common">Desulfococcus oleovorans</name>
    <dbReference type="NCBI Taxonomy" id="96561"/>
    <lineage>
        <taxon>Bacteria</taxon>
        <taxon>Pseudomonadati</taxon>
        <taxon>Thermodesulfobacteriota</taxon>
        <taxon>Desulfobacteria</taxon>
        <taxon>Desulfobacterales</taxon>
        <taxon>Desulfosudaceae</taxon>
        <taxon>Desulfosudis</taxon>
    </lineage>
</organism>
<feature type="transmembrane region" description="Helical" evidence="1">
    <location>
        <begin position="314"/>
        <end position="335"/>
    </location>
</feature>
<keyword evidence="1" id="KW-1133">Transmembrane helix</keyword>
<proteinExistence type="predicted"/>
<feature type="transmembrane region" description="Helical" evidence="1">
    <location>
        <begin position="136"/>
        <end position="152"/>
    </location>
</feature>